<dbReference type="InterPro" id="IPR000760">
    <property type="entry name" value="Inositol_monophosphatase-like"/>
</dbReference>
<dbReference type="Pfam" id="PF00459">
    <property type="entry name" value="Inositol_P"/>
    <property type="match status" value="1"/>
</dbReference>
<keyword evidence="6 7" id="KW-0460">Magnesium</keyword>
<comment type="similarity">
    <text evidence="3 7">Belongs to the inositol monophosphatase superfamily.</text>
</comment>
<sequence length="267" mass="29924">MPKPYLQLLKECVIELGKNSLLHLEGHLNTGLKGSHKELVTLVDRQNEHIAAQRIHESYPHHKIMGEESYSGDAFEQDDFVWVIDPIDGTTNYVHQKQSFAISIALYRDGQGLCGAVYDPVKEELFWAEKGSGAYLNNQRLWIHTESAELSRSLIATYIRYDQEEKELGLDRFVYQIANDSRGIRMTGCGSLELAYVACGRFDAYFSSYQKPWDFAAGKLLIEESGGTVTCLNGEPVKVYLPGTSILAAGKDLHQEILGISKAVLYS</sequence>
<keyword evidence="9" id="KW-1185">Reference proteome</keyword>
<comment type="catalytic activity">
    <reaction evidence="1 7">
        <text>a myo-inositol phosphate + H2O = myo-inositol + phosphate</text>
        <dbReference type="Rhea" id="RHEA:24056"/>
        <dbReference type="ChEBI" id="CHEBI:15377"/>
        <dbReference type="ChEBI" id="CHEBI:17268"/>
        <dbReference type="ChEBI" id="CHEBI:43474"/>
        <dbReference type="ChEBI" id="CHEBI:84139"/>
        <dbReference type="EC" id="3.1.3.25"/>
    </reaction>
</comment>
<evidence type="ECO:0000256" key="6">
    <source>
        <dbReference type="ARBA" id="ARBA00022842"/>
    </source>
</evidence>
<dbReference type="Gene3D" id="3.40.190.80">
    <property type="match status" value="1"/>
</dbReference>
<dbReference type="PRINTS" id="PR00377">
    <property type="entry name" value="IMPHPHTASES"/>
</dbReference>
<dbReference type="PANTHER" id="PTHR20854">
    <property type="entry name" value="INOSITOL MONOPHOSPHATASE"/>
    <property type="match status" value="1"/>
</dbReference>
<evidence type="ECO:0000313" key="9">
    <source>
        <dbReference type="Proteomes" id="UP001549098"/>
    </source>
</evidence>
<proteinExistence type="inferred from homology"/>
<keyword evidence="4 7" id="KW-0479">Metal-binding</keyword>
<evidence type="ECO:0000256" key="5">
    <source>
        <dbReference type="ARBA" id="ARBA00022801"/>
    </source>
</evidence>
<comment type="caution">
    <text evidence="8">The sequence shown here is derived from an EMBL/GenBank/DDBJ whole genome shotgun (WGS) entry which is preliminary data.</text>
</comment>
<gene>
    <name evidence="8" type="ORF">ABID47_002148</name>
</gene>
<dbReference type="RefSeq" id="WP_354496499.1">
    <property type="nucleotide sequence ID" value="NZ_JBEPLV010000002.1"/>
</dbReference>
<dbReference type="CDD" id="cd01639">
    <property type="entry name" value="IMPase"/>
    <property type="match status" value="1"/>
</dbReference>
<dbReference type="InterPro" id="IPR033942">
    <property type="entry name" value="IMPase"/>
</dbReference>
<keyword evidence="5 7" id="KW-0378">Hydrolase</keyword>
<organism evidence="8 9">
    <name type="scientific">Paenibacillus favisporus</name>
    <dbReference type="NCBI Taxonomy" id="221028"/>
    <lineage>
        <taxon>Bacteria</taxon>
        <taxon>Bacillati</taxon>
        <taxon>Bacillota</taxon>
        <taxon>Bacilli</taxon>
        <taxon>Bacillales</taxon>
        <taxon>Paenibacillaceae</taxon>
        <taxon>Paenibacillus</taxon>
    </lineage>
</organism>
<accession>A0ABV2F180</accession>
<dbReference type="PROSITE" id="PS00629">
    <property type="entry name" value="IMP_1"/>
    <property type="match status" value="1"/>
</dbReference>
<dbReference type="Gene3D" id="3.30.540.10">
    <property type="entry name" value="Fructose-1,6-Bisphosphatase, subunit A, domain 1"/>
    <property type="match status" value="1"/>
</dbReference>
<protein>
    <recommendedName>
        <fullName evidence="7">Inositol-1-monophosphatase</fullName>
        <ecNumber evidence="7">3.1.3.25</ecNumber>
    </recommendedName>
</protein>
<dbReference type="InterPro" id="IPR020550">
    <property type="entry name" value="Inositol_monophosphatase_CS"/>
</dbReference>
<evidence type="ECO:0000256" key="3">
    <source>
        <dbReference type="ARBA" id="ARBA00009759"/>
    </source>
</evidence>
<dbReference type="SUPFAM" id="SSF56655">
    <property type="entry name" value="Carbohydrate phosphatase"/>
    <property type="match status" value="1"/>
</dbReference>
<dbReference type="InterPro" id="IPR020583">
    <property type="entry name" value="Inositol_monoP_metal-BS"/>
</dbReference>
<evidence type="ECO:0000256" key="7">
    <source>
        <dbReference type="RuleBase" id="RU364068"/>
    </source>
</evidence>
<dbReference type="EC" id="3.1.3.25" evidence="7"/>
<dbReference type="Proteomes" id="UP001549098">
    <property type="component" value="Unassembled WGS sequence"/>
</dbReference>
<reference evidence="8 9" key="1">
    <citation type="submission" date="2024-06" db="EMBL/GenBank/DDBJ databases">
        <title>Genomic Encyclopedia of Type Strains, Phase IV (KMG-IV): sequencing the most valuable type-strain genomes for metagenomic binning, comparative biology and taxonomic classification.</title>
        <authorList>
            <person name="Goeker M."/>
        </authorList>
    </citation>
    <scope>NUCLEOTIDE SEQUENCE [LARGE SCALE GENOMIC DNA]</scope>
    <source>
        <strain evidence="8 9">DSM 17253</strain>
    </source>
</reference>
<dbReference type="GO" id="GO:0052834">
    <property type="term" value="F:inositol monophosphate phosphatase activity"/>
    <property type="evidence" value="ECO:0007669"/>
    <property type="project" value="UniProtKB-EC"/>
</dbReference>
<comment type="cofactor">
    <cofactor evidence="2 7">
        <name>Mg(2+)</name>
        <dbReference type="ChEBI" id="CHEBI:18420"/>
    </cofactor>
</comment>
<dbReference type="PANTHER" id="PTHR20854:SF4">
    <property type="entry name" value="INOSITOL-1-MONOPHOSPHATASE-RELATED"/>
    <property type="match status" value="1"/>
</dbReference>
<evidence type="ECO:0000256" key="4">
    <source>
        <dbReference type="ARBA" id="ARBA00022723"/>
    </source>
</evidence>
<dbReference type="PROSITE" id="PS00630">
    <property type="entry name" value="IMP_2"/>
    <property type="match status" value="1"/>
</dbReference>
<name>A0ABV2F180_9BACL</name>
<evidence type="ECO:0000256" key="1">
    <source>
        <dbReference type="ARBA" id="ARBA00001033"/>
    </source>
</evidence>
<evidence type="ECO:0000256" key="2">
    <source>
        <dbReference type="ARBA" id="ARBA00001946"/>
    </source>
</evidence>
<evidence type="ECO:0000313" key="8">
    <source>
        <dbReference type="EMBL" id="MET3545537.1"/>
    </source>
</evidence>
<dbReference type="EMBL" id="JBEPLV010000002">
    <property type="protein sequence ID" value="MET3545537.1"/>
    <property type="molecule type" value="Genomic_DNA"/>
</dbReference>